<comment type="caution">
    <text evidence="10">The sequence shown here is derived from an EMBL/GenBank/DDBJ whole genome shotgun (WGS) entry which is preliminary data.</text>
</comment>
<evidence type="ECO:0000259" key="8">
    <source>
        <dbReference type="PROSITE" id="PS50893"/>
    </source>
</evidence>
<evidence type="ECO:0000256" key="1">
    <source>
        <dbReference type="ARBA" id="ARBA00004651"/>
    </source>
</evidence>
<dbReference type="PROSITE" id="PS50929">
    <property type="entry name" value="ABC_TM1F"/>
    <property type="match status" value="1"/>
</dbReference>
<keyword evidence="4 10" id="KW-0067">ATP-binding</keyword>
<evidence type="ECO:0000256" key="2">
    <source>
        <dbReference type="ARBA" id="ARBA00022692"/>
    </source>
</evidence>
<dbReference type="InterPro" id="IPR036640">
    <property type="entry name" value="ABC1_TM_sf"/>
</dbReference>
<feature type="transmembrane region" description="Helical" evidence="7">
    <location>
        <begin position="237"/>
        <end position="261"/>
    </location>
</feature>
<evidence type="ECO:0000313" key="11">
    <source>
        <dbReference type="Proteomes" id="UP001550739"/>
    </source>
</evidence>
<feature type="domain" description="ABC transporter" evidence="8">
    <location>
        <begin position="336"/>
        <end position="569"/>
    </location>
</feature>
<evidence type="ECO:0000256" key="5">
    <source>
        <dbReference type="ARBA" id="ARBA00022989"/>
    </source>
</evidence>
<dbReference type="CDD" id="cd18548">
    <property type="entry name" value="ABC_6TM_Tm287_like"/>
    <property type="match status" value="1"/>
</dbReference>
<dbReference type="SMART" id="SM00382">
    <property type="entry name" value="AAA"/>
    <property type="match status" value="1"/>
</dbReference>
<comment type="subcellular location">
    <subcellularLocation>
        <location evidence="1">Cell membrane</location>
        <topology evidence="1">Multi-pass membrane protein</topology>
    </subcellularLocation>
</comment>
<keyword evidence="3" id="KW-0547">Nucleotide-binding</keyword>
<accession>A0ABV2ZRK3</accession>
<feature type="transmembrane region" description="Helical" evidence="7">
    <location>
        <begin position="157"/>
        <end position="177"/>
    </location>
</feature>
<keyword evidence="11" id="KW-1185">Reference proteome</keyword>
<dbReference type="RefSeq" id="WP_334580026.1">
    <property type="nucleotide sequence ID" value="NZ_JBEZVE010000019.1"/>
</dbReference>
<keyword evidence="6 7" id="KW-0472">Membrane</keyword>
<dbReference type="SUPFAM" id="SSF52540">
    <property type="entry name" value="P-loop containing nucleoside triphosphate hydrolases"/>
    <property type="match status" value="1"/>
</dbReference>
<organism evidence="10 11">
    <name type="scientific">Streptomyces sp. 900129855</name>
    <dbReference type="NCBI Taxonomy" id="3155129"/>
    <lineage>
        <taxon>Bacteria</taxon>
        <taxon>Bacillati</taxon>
        <taxon>Actinomycetota</taxon>
        <taxon>Actinomycetes</taxon>
        <taxon>Kitasatosporales</taxon>
        <taxon>Streptomycetaceae</taxon>
        <taxon>Streptomyces</taxon>
    </lineage>
</organism>
<dbReference type="PANTHER" id="PTHR43394:SF1">
    <property type="entry name" value="ATP-BINDING CASSETTE SUB-FAMILY B MEMBER 10, MITOCHONDRIAL"/>
    <property type="match status" value="1"/>
</dbReference>
<dbReference type="InterPro" id="IPR017871">
    <property type="entry name" value="ABC_transporter-like_CS"/>
</dbReference>
<evidence type="ECO:0000256" key="6">
    <source>
        <dbReference type="ARBA" id="ARBA00023136"/>
    </source>
</evidence>
<reference evidence="10 11" key="1">
    <citation type="submission" date="2024-06" db="EMBL/GenBank/DDBJ databases">
        <title>The Natural Products Discovery Center: Release of the First 8490 Sequenced Strains for Exploring Actinobacteria Biosynthetic Diversity.</title>
        <authorList>
            <person name="Kalkreuter E."/>
            <person name="Kautsar S.A."/>
            <person name="Yang D."/>
            <person name="Bader C.D."/>
            <person name="Teijaro C.N."/>
            <person name="Fluegel L."/>
            <person name="Davis C.M."/>
            <person name="Simpson J.R."/>
            <person name="Lauterbach L."/>
            <person name="Steele A.D."/>
            <person name="Gui C."/>
            <person name="Meng S."/>
            <person name="Li G."/>
            <person name="Viehrig K."/>
            <person name="Ye F."/>
            <person name="Su P."/>
            <person name="Kiefer A.F."/>
            <person name="Nichols A."/>
            <person name="Cepeda A.J."/>
            <person name="Yan W."/>
            <person name="Fan B."/>
            <person name="Jiang Y."/>
            <person name="Adhikari A."/>
            <person name="Zheng C.-J."/>
            <person name="Schuster L."/>
            <person name="Cowan T.M."/>
            <person name="Smanski M.J."/>
            <person name="Chevrette M.G."/>
            <person name="De Carvalho L.P.S."/>
            <person name="Shen B."/>
        </authorList>
    </citation>
    <scope>NUCLEOTIDE SEQUENCE [LARGE SCALE GENOMIC DNA]</scope>
    <source>
        <strain evidence="10 11">NPDC033843</strain>
    </source>
</reference>
<dbReference type="Pfam" id="PF00005">
    <property type="entry name" value="ABC_tran"/>
    <property type="match status" value="1"/>
</dbReference>
<name>A0ABV2ZRK3_9ACTN</name>
<dbReference type="InterPro" id="IPR003593">
    <property type="entry name" value="AAA+_ATPase"/>
</dbReference>
<dbReference type="PANTHER" id="PTHR43394">
    <property type="entry name" value="ATP-DEPENDENT PERMEASE MDL1, MITOCHONDRIAL"/>
    <property type="match status" value="1"/>
</dbReference>
<dbReference type="EMBL" id="JBEZVE010000019">
    <property type="protein sequence ID" value="MEU3785202.1"/>
    <property type="molecule type" value="Genomic_DNA"/>
</dbReference>
<dbReference type="Gene3D" id="1.20.1560.10">
    <property type="entry name" value="ABC transporter type 1, transmembrane domain"/>
    <property type="match status" value="1"/>
</dbReference>
<dbReference type="SUPFAM" id="SSF90123">
    <property type="entry name" value="ABC transporter transmembrane region"/>
    <property type="match status" value="1"/>
</dbReference>
<dbReference type="InterPro" id="IPR003439">
    <property type="entry name" value="ABC_transporter-like_ATP-bd"/>
</dbReference>
<evidence type="ECO:0000256" key="4">
    <source>
        <dbReference type="ARBA" id="ARBA00022840"/>
    </source>
</evidence>
<gene>
    <name evidence="10" type="ORF">AB0E89_32480</name>
</gene>
<dbReference type="InterPro" id="IPR039421">
    <property type="entry name" value="Type_1_exporter"/>
</dbReference>
<evidence type="ECO:0000313" key="10">
    <source>
        <dbReference type="EMBL" id="MEU3785202.1"/>
    </source>
</evidence>
<evidence type="ECO:0000256" key="3">
    <source>
        <dbReference type="ARBA" id="ARBA00022741"/>
    </source>
</evidence>
<dbReference type="Gene3D" id="3.40.50.300">
    <property type="entry name" value="P-loop containing nucleotide triphosphate hydrolases"/>
    <property type="match status" value="1"/>
</dbReference>
<dbReference type="PROSITE" id="PS00211">
    <property type="entry name" value="ABC_TRANSPORTER_1"/>
    <property type="match status" value="1"/>
</dbReference>
<evidence type="ECO:0000256" key="7">
    <source>
        <dbReference type="SAM" id="Phobius"/>
    </source>
</evidence>
<keyword evidence="2 7" id="KW-0812">Transmembrane</keyword>
<feature type="transmembrane region" description="Helical" evidence="7">
    <location>
        <begin position="127"/>
        <end position="151"/>
    </location>
</feature>
<protein>
    <submittedName>
        <fullName evidence="10">ABC transporter ATP-binding protein</fullName>
    </submittedName>
</protein>
<feature type="domain" description="ABC transmembrane type-1" evidence="9">
    <location>
        <begin position="19"/>
        <end position="300"/>
    </location>
</feature>
<evidence type="ECO:0000259" key="9">
    <source>
        <dbReference type="PROSITE" id="PS50929"/>
    </source>
</evidence>
<feature type="transmembrane region" description="Helical" evidence="7">
    <location>
        <begin position="277"/>
        <end position="298"/>
    </location>
</feature>
<feature type="transmembrane region" description="Helical" evidence="7">
    <location>
        <begin position="55"/>
        <end position="78"/>
    </location>
</feature>
<dbReference type="InterPro" id="IPR027417">
    <property type="entry name" value="P-loop_NTPase"/>
</dbReference>
<keyword evidence="5 7" id="KW-1133">Transmembrane helix</keyword>
<dbReference type="InterPro" id="IPR011527">
    <property type="entry name" value="ABC1_TM_dom"/>
</dbReference>
<proteinExistence type="predicted"/>
<dbReference type="Proteomes" id="UP001550739">
    <property type="component" value="Unassembled WGS sequence"/>
</dbReference>
<sequence>MLIRLLRTYLRPYRKPITLLVLLQFLQTCATLYLPTLNAHIIDQGVVKGDTGYILSFGGVMIGISLAQVVCNIGAVYYGARTASALGRDLRAGVFDRVQSFSARELGHFGAPTLITRTTNDVQQIQMLALMTFTLMASAPIMCVGGIVLALGLDVPLSGVLVAVVPVLGICVTLIVLRLRPLFRSMQVKVDTVNRVLREQITGNRVIRAFVRDEYEEGRFRKANTDLTDISLKTGNLLALMFPVVMTTVNLSSIAVVWFGAHRIDSGGMQIGDLTAFLAYLMQIVMSVMMATFMFMMVPRAEVCAERIQEVLDTSSSVVPPVAPVTELRRHGHLEIRGAGFRYPGAEEPVLKAVELVARPGETTAVIGSTGSGKSTLLGLVPRLFDATEGEVLVDGVPVADVDPVLLAKTVGLVPQKPYLFAGTVATNLRYGNPDATDEELWHALEVAQAKDFVSKLENGLDSPIAQGGTNVSGGQRQRLAIARTLVQRPEIYLFDDSFSALDYATDAALRAALGRETAEATVVIVAQRVATIRDADRIIVLDEGRVVGTGTHSELMADNETYREIVLSQLTEAEAA</sequence>
<dbReference type="PROSITE" id="PS50893">
    <property type="entry name" value="ABC_TRANSPORTER_2"/>
    <property type="match status" value="1"/>
</dbReference>
<dbReference type="Pfam" id="PF00664">
    <property type="entry name" value="ABC_membrane"/>
    <property type="match status" value="1"/>
</dbReference>
<dbReference type="GO" id="GO:0005524">
    <property type="term" value="F:ATP binding"/>
    <property type="evidence" value="ECO:0007669"/>
    <property type="project" value="UniProtKB-KW"/>
</dbReference>